<sequence>MPSVELPHEVWINILSFLKDFLSLYNFAQTSSGNYQFVESSSNLLHYFISANIRLIEPRTFSSASTVYPSKSQGDDEKSKQETELAHLLSKAIFNQMTMMKSCFEDVKTWKDFAKTRKRIEDNWRSGNGCWRTIIRPTNLLGLSLVWRFKFDPEFNYWAAVDLPGIIEVISPIAPGHYRRLRILPGRAERSTHLESSGPFIVTNCHRHRFQVWKRIEGAFDSAVPAQDEPWPYARIAYQGMQQDGEASLIVEERDSSPIFTFHCYLDMPIPAFCFKARAPYLAAGSYLGQSIYVWNLETGKLVEEYDVSGRESDDMTYIDFDSRFIFLASLRDIHVYDRVTNRSIYSIPPRPVENLEYYADKIHDPIWSNVTVLLSPTLKKRKQATVQLYSCLCEWVAVHYDHQNGHLVALSRQGFLIWTSNYSQTLLTKNSVSNRDNFVVLYGDGGGTNLCVENGRAVFSSSFFTSDGVRFESLYALELTNWSDHTSFIASTPRLTNLVKIVPSVVPISRLEMDSCAIYATVCDARSNPELCEAWQTLQYDHNSIYPLLSKLTWMDLDGKELHTDERLYPIDHILPISLEEFERCWDLWEHEQIAILKLLEKADTKQYRFDVVGVQGKTCNHTSGREPLSIGHIRHHYNAPLKVENESVCGQAFGTRLPVWDGSWHALYDTTGARRSSWMWSDAPFDKSDQDCAVNVDLNRTIRHDDHYYHLDGHILLLSVIQSSINIVNVLHGLGKASAWRHACGLSCKQ</sequence>
<dbReference type="KEGG" id="mlr:MELLADRAFT_103909"/>
<dbReference type="AlphaFoldDB" id="F4RCY5"/>
<proteinExistence type="predicted"/>
<reference evidence="2" key="1">
    <citation type="journal article" date="2011" name="Proc. Natl. Acad. Sci. U.S.A.">
        <title>Obligate biotrophy features unraveled by the genomic analysis of rust fungi.</title>
        <authorList>
            <person name="Duplessis S."/>
            <person name="Cuomo C.A."/>
            <person name="Lin Y.-C."/>
            <person name="Aerts A."/>
            <person name="Tisserant E."/>
            <person name="Veneault-Fourrey C."/>
            <person name="Joly D.L."/>
            <person name="Hacquard S."/>
            <person name="Amselem J."/>
            <person name="Cantarel B.L."/>
            <person name="Chiu R."/>
            <person name="Coutinho P.M."/>
            <person name="Feau N."/>
            <person name="Field M."/>
            <person name="Frey P."/>
            <person name="Gelhaye E."/>
            <person name="Goldberg J."/>
            <person name="Grabherr M.G."/>
            <person name="Kodira C.D."/>
            <person name="Kohler A."/>
            <person name="Kuees U."/>
            <person name="Lindquist E.A."/>
            <person name="Lucas S.M."/>
            <person name="Mago R."/>
            <person name="Mauceli E."/>
            <person name="Morin E."/>
            <person name="Murat C."/>
            <person name="Pangilinan J.L."/>
            <person name="Park R."/>
            <person name="Pearson M."/>
            <person name="Quesneville H."/>
            <person name="Rouhier N."/>
            <person name="Sakthikumar S."/>
            <person name="Salamov A.A."/>
            <person name="Schmutz J."/>
            <person name="Selles B."/>
            <person name="Shapiro H."/>
            <person name="Tanguay P."/>
            <person name="Tuskan G.A."/>
            <person name="Henrissat B."/>
            <person name="Van de Peer Y."/>
            <person name="Rouze P."/>
            <person name="Ellis J.G."/>
            <person name="Dodds P.N."/>
            <person name="Schein J.E."/>
            <person name="Zhong S."/>
            <person name="Hamelin R.C."/>
            <person name="Grigoriev I.V."/>
            <person name="Szabo L.J."/>
            <person name="Martin F."/>
        </authorList>
    </citation>
    <scope>NUCLEOTIDE SEQUENCE [LARGE SCALE GENOMIC DNA]</scope>
    <source>
        <strain evidence="2">98AG31 / pathotype 3-4-7</strain>
    </source>
</reference>
<dbReference type="RefSeq" id="XP_007406859.1">
    <property type="nucleotide sequence ID" value="XM_007406797.1"/>
</dbReference>
<keyword evidence="2" id="KW-1185">Reference proteome</keyword>
<dbReference type="eggNOG" id="ENOG502SF98">
    <property type="taxonomic scope" value="Eukaryota"/>
</dbReference>
<evidence type="ECO:0000313" key="2">
    <source>
        <dbReference type="Proteomes" id="UP000001072"/>
    </source>
</evidence>
<dbReference type="HOGENOM" id="CLU_370082_0_0_1"/>
<organism evidence="2">
    <name type="scientific">Melampsora larici-populina (strain 98AG31 / pathotype 3-4-7)</name>
    <name type="common">Poplar leaf rust fungus</name>
    <dbReference type="NCBI Taxonomy" id="747676"/>
    <lineage>
        <taxon>Eukaryota</taxon>
        <taxon>Fungi</taxon>
        <taxon>Dikarya</taxon>
        <taxon>Basidiomycota</taxon>
        <taxon>Pucciniomycotina</taxon>
        <taxon>Pucciniomycetes</taxon>
        <taxon>Pucciniales</taxon>
        <taxon>Melampsoraceae</taxon>
        <taxon>Melampsora</taxon>
    </lineage>
</organism>
<dbReference type="SUPFAM" id="SSF50978">
    <property type="entry name" value="WD40 repeat-like"/>
    <property type="match status" value="1"/>
</dbReference>
<dbReference type="GeneID" id="18922102"/>
<dbReference type="VEuPathDB" id="FungiDB:MELLADRAFT_103909"/>
<dbReference type="CDD" id="cd09917">
    <property type="entry name" value="F-box_SF"/>
    <property type="match status" value="1"/>
</dbReference>
<dbReference type="InterPro" id="IPR036322">
    <property type="entry name" value="WD40_repeat_dom_sf"/>
</dbReference>
<dbReference type="Proteomes" id="UP000001072">
    <property type="component" value="Unassembled WGS sequence"/>
</dbReference>
<evidence type="ECO:0008006" key="3">
    <source>
        <dbReference type="Google" id="ProtNLM"/>
    </source>
</evidence>
<dbReference type="OrthoDB" id="550575at2759"/>
<evidence type="ECO:0000313" key="1">
    <source>
        <dbReference type="EMBL" id="EGG09805.1"/>
    </source>
</evidence>
<dbReference type="STRING" id="747676.F4RCY5"/>
<dbReference type="Gene3D" id="2.130.10.10">
    <property type="entry name" value="YVTN repeat-like/Quinoprotein amine dehydrogenase"/>
    <property type="match status" value="1"/>
</dbReference>
<dbReference type="InParanoid" id="F4RCY5"/>
<dbReference type="InterPro" id="IPR015943">
    <property type="entry name" value="WD40/YVTN_repeat-like_dom_sf"/>
</dbReference>
<dbReference type="EMBL" id="GL883096">
    <property type="protein sequence ID" value="EGG09805.1"/>
    <property type="molecule type" value="Genomic_DNA"/>
</dbReference>
<accession>F4RCY5</accession>
<protein>
    <recommendedName>
        <fullName evidence="3">F-box domain-containing protein</fullName>
    </recommendedName>
</protein>
<gene>
    <name evidence="1" type="ORF">MELLADRAFT_103909</name>
</gene>
<name>F4RCY5_MELLP</name>